<sequence>MKRTYRFTSYTGIRGNITIDWEALTYKVETNKTDYAGNIKPNGEGFTFRYVDGNVALKLDNDKLLVMPNKLLKMDYECFQWNWRVGYREGDIDHILYENLQIVQGQEVERPF</sequence>
<gene>
    <name evidence="1" type="ORF">EV207_101180</name>
</gene>
<dbReference type="RefSeq" id="WP_132742702.1">
    <property type="nucleotide sequence ID" value="NZ_SLXK01000001.1"/>
</dbReference>
<dbReference type="AlphaFoldDB" id="A0A4R2PB20"/>
<comment type="caution">
    <text evidence="1">The sequence shown here is derived from an EMBL/GenBank/DDBJ whole genome shotgun (WGS) entry which is preliminary data.</text>
</comment>
<organism evidence="1 2">
    <name type="scientific">Scopulibacillus darangshiensis</name>
    <dbReference type="NCBI Taxonomy" id="442528"/>
    <lineage>
        <taxon>Bacteria</taxon>
        <taxon>Bacillati</taxon>
        <taxon>Bacillota</taxon>
        <taxon>Bacilli</taxon>
        <taxon>Bacillales</taxon>
        <taxon>Sporolactobacillaceae</taxon>
        <taxon>Scopulibacillus</taxon>
    </lineage>
</organism>
<keyword evidence="2" id="KW-1185">Reference proteome</keyword>
<evidence type="ECO:0000313" key="2">
    <source>
        <dbReference type="Proteomes" id="UP000295416"/>
    </source>
</evidence>
<evidence type="ECO:0000313" key="1">
    <source>
        <dbReference type="EMBL" id="TCP32202.1"/>
    </source>
</evidence>
<accession>A0A4R2PB20</accession>
<name>A0A4R2PB20_9BACL</name>
<proteinExistence type="predicted"/>
<dbReference type="Proteomes" id="UP000295416">
    <property type="component" value="Unassembled WGS sequence"/>
</dbReference>
<dbReference type="EMBL" id="SLXK01000001">
    <property type="protein sequence ID" value="TCP32202.1"/>
    <property type="molecule type" value="Genomic_DNA"/>
</dbReference>
<reference evidence="1 2" key="1">
    <citation type="submission" date="2019-03" db="EMBL/GenBank/DDBJ databases">
        <title>Genomic Encyclopedia of Type Strains, Phase IV (KMG-IV): sequencing the most valuable type-strain genomes for metagenomic binning, comparative biology and taxonomic classification.</title>
        <authorList>
            <person name="Goeker M."/>
        </authorList>
    </citation>
    <scope>NUCLEOTIDE SEQUENCE [LARGE SCALE GENOMIC DNA]</scope>
    <source>
        <strain evidence="1 2">DSM 19377</strain>
    </source>
</reference>
<protein>
    <submittedName>
        <fullName evidence="1">Uncharacterized protein</fullName>
    </submittedName>
</protein>